<dbReference type="PANTHER" id="PTHR24208:SF166">
    <property type="entry name" value="LIM HOMEOBOX TRANSCRIPTION FACTOR 1 ALPHA, ISOFORM B"/>
    <property type="match status" value="1"/>
</dbReference>
<dbReference type="AlphaFoldDB" id="C4JH62"/>
<dbReference type="InParanoid" id="C4JH62"/>
<dbReference type="GeneID" id="8443080"/>
<dbReference type="eggNOG" id="KOG0849">
    <property type="taxonomic scope" value="Eukaryota"/>
</dbReference>
<feature type="DNA-binding region" description="Homeobox" evidence="5">
    <location>
        <begin position="94"/>
        <end position="154"/>
    </location>
</feature>
<feature type="region of interest" description="Disordered" evidence="7">
    <location>
        <begin position="348"/>
        <end position="367"/>
    </location>
</feature>
<dbReference type="STRING" id="336963.C4JH62"/>
<protein>
    <recommendedName>
        <fullName evidence="8">Homeobox domain-containing protein</fullName>
    </recommendedName>
</protein>
<keyword evidence="2 5" id="KW-0238">DNA-binding</keyword>
<dbReference type="GO" id="GO:0000981">
    <property type="term" value="F:DNA-binding transcription factor activity, RNA polymerase II-specific"/>
    <property type="evidence" value="ECO:0007669"/>
    <property type="project" value="TreeGrafter"/>
</dbReference>
<dbReference type="GO" id="GO:0000977">
    <property type="term" value="F:RNA polymerase II transcription regulatory region sequence-specific DNA binding"/>
    <property type="evidence" value="ECO:0007669"/>
    <property type="project" value="TreeGrafter"/>
</dbReference>
<feature type="region of interest" description="Disordered" evidence="7">
    <location>
        <begin position="57"/>
        <end position="94"/>
    </location>
</feature>
<evidence type="ECO:0000256" key="2">
    <source>
        <dbReference type="ARBA" id="ARBA00023125"/>
    </source>
</evidence>
<feature type="domain" description="Homeobox" evidence="8">
    <location>
        <begin position="92"/>
        <end position="153"/>
    </location>
</feature>
<dbReference type="SUPFAM" id="SSF46689">
    <property type="entry name" value="Homeodomain-like"/>
    <property type="match status" value="1"/>
</dbReference>
<gene>
    <name evidence="9" type="ORF">UREG_02635</name>
</gene>
<dbReference type="OMA" id="QSPCHDE"/>
<feature type="compositionally biased region" description="Polar residues" evidence="7">
    <location>
        <begin position="355"/>
        <end position="367"/>
    </location>
</feature>
<dbReference type="HOGENOM" id="CLU_644352_0_0_1"/>
<dbReference type="GO" id="GO:0005634">
    <property type="term" value="C:nucleus"/>
    <property type="evidence" value="ECO:0007669"/>
    <property type="project" value="UniProtKB-SubCell"/>
</dbReference>
<dbReference type="InterPro" id="IPR001356">
    <property type="entry name" value="HD"/>
</dbReference>
<dbReference type="OrthoDB" id="6159439at2759"/>
<name>C4JH62_UNCRE</name>
<evidence type="ECO:0000256" key="1">
    <source>
        <dbReference type="ARBA" id="ARBA00004123"/>
    </source>
</evidence>
<keyword evidence="10" id="KW-1185">Reference proteome</keyword>
<dbReference type="InterPro" id="IPR009057">
    <property type="entry name" value="Homeodomain-like_sf"/>
</dbReference>
<dbReference type="VEuPathDB" id="FungiDB:UREG_02635"/>
<keyword evidence="3 5" id="KW-0371">Homeobox</keyword>
<feature type="compositionally biased region" description="Polar residues" evidence="7">
    <location>
        <begin position="241"/>
        <end position="256"/>
    </location>
</feature>
<evidence type="ECO:0000259" key="8">
    <source>
        <dbReference type="PROSITE" id="PS50071"/>
    </source>
</evidence>
<dbReference type="InterPro" id="IPR050453">
    <property type="entry name" value="LIM_Homeobox_TF"/>
</dbReference>
<dbReference type="SMART" id="SM00389">
    <property type="entry name" value="HOX"/>
    <property type="match status" value="1"/>
</dbReference>
<accession>C4JH62</accession>
<dbReference type="Pfam" id="PF00046">
    <property type="entry name" value="Homeodomain"/>
    <property type="match status" value="1"/>
</dbReference>
<dbReference type="KEGG" id="ure:UREG_02635"/>
<evidence type="ECO:0000256" key="4">
    <source>
        <dbReference type="ARBA" id="ARBA00023242"/>
    </source>
</evidence>
<dbReference type="PANTHER" id="PTHR24208">
    <property type="entry name" value="LIM/HOMEOBOX PROTEIN LHX"/>
    <property type="match status" value="1"/>
</dbReference>
<feature type="region of interest" description="Disordered" evidence="7">
    <location>
        <begin position="237"/>
        <end position="315"/>
    </location>
</feature>
<dbReference type="PROSITE" id="PS50071">
    <property type="entry name" value="HOMEOBOX_2"/>
    <property type="match status" value="1"/>
</dbReference>
<organism evidence="9 10">
    <name type="scientific">Uncinocarpus reesii (strain UAMH 1704)</name>
    <dbReference type="NCBI Taxonomy" id="336963"/>
    <lineage>
        <taxon>Eukaryota</taxon>
        <taxon>Fungi</taxon>
        <taxon>Dikarya</taxon>
        <taxon>Ascomycota</taxon>
        <taxon>Pezizomycotina</taxon>
        <taxon>Eurotiomycetes</taxon>
        <taxon>Eurotiomycetidae</taxon>
        <taxon>Onygenales</taxon>
        <taxon>Onygenaceae</taxon>
        <taxon>Uncinocarpus</taxon>
    </lineage>
</organism>
<evidence type="ECO:0000256" key="7">
    <source>
        <dbReference type="SAM" id="MobiDB-lite"/>
    </source>
</evidence>
<sequence>MGTCETNPVGLLSAGTCRLSNTWSHESEPYGKIGGTYPSAYAWTLPSLERHRVETNERYNDETEAQSPCHDEQQSEDGYPSMTSTISEEKASKRKMKRFRLTHNQTRYLMNEFTRQAHPDAAHRERLSREIPGLSPRQVQVWFQNRRAKLKRLSTDDRERVLKSRAVPENFDMAKALRWPYTNYSKTPVTTISTNGDNTSGRKDPPIIIESIKFTGEEYVTAPLNNLSSHGYYAPTPLSVPESNTDSDGTTPNPSITERKIPFMPWTYPQIPTPPLEQTVPFESRRSGESASPSTSLWSRVSSGNNTTHLSPAKLTPPTLNCGGITPLTPLSAKSFTDKSVMSSQLEERGPATGVISSTPHSASSEDQLVQPRPCFGLSSFDISYPQDSSPTMGFAAHSLAFEPNARFVELPYPVDPVRNVWDIGP</sequence>
<evidence type="ECO:0000313" key="10">
    <source>
        <dbReference type="Proteomes" id="UP000002058"/>
    </source>
</evidence>
<dbReference type="Proteomes" id="UP000002058">
    <property type="component" value="Unassembled WGS sequence"/>
</dbReference>
<evidence type="ECO:0000256" key="5">
    <source>
        <dbReference type="PROSITE-ProRule" id="PRU00108"/>
    </source>
</evidence>
<dbReference type="RefSeq" id="XP_002543119.1">
    <property type="nucleotide sequence ID" value="XM_002543073.1"/>
</dbReference>
<evidence type="ECO:0000313" key="9">
    <source>
        <dbReference type="EMBL" id="EEP77786.1"/>
    </source>
</evidence>
<evidence type="ECO:0000256" key="6">
    <source>
        <dbReference type="RuleBase" id="RU000682"/>
    </source>
</evidence>
<proteinExistence type="predicted"/>
<feature type="compositionally biased region" description="Polar residues" evidence="7">
    <location>
        <begin position="289"/>
        <end position="310"/>
    </location>
</feature>
<dbReference type="EMBL" id="CH476615">
    <property type="protein sequence ID" value="EEP77786.1"/>
    <property type="molecule type" value="Genomic_DNA"/>
</dbReference>
<dbReference type="Gene3D" id="1.10.10.60">
    <property type="entry name" value="Homeodomain-like"/>
    <property type="match status" value="1"/>
</dbReference>
<keyword evidence="4 5" id="KW-0539">Nucleus</keyword>
<comment type="subcellular location">
    <subcellularLocation>
        <location evidence="1 5 6">Nucleus</location>
    </subcellularLocation>
</comment>
<reference evidence="10" key="1">
    <citation type="journal article" date="2009" name="Genome Res.">
        <title>Comparative genomic analyses of the human fungal pathogens Coccidioides and their relatives.</title>
        <authorList>
            <person name="Sharpton T.J."/>
            <person name="Stajich J.E."/>
            <person name="Rounsley S.D."/>
            <person name="Gardner M.J."/>
            <person name="Wortman J.R."/>
            <person name="Jordar V.S."/>
            <person name="Maiti R."/>
            <person name="Kodira C.D."/>
            <person name="Neafsey D.E."/>
            <person name="Zeng Q."/>
            <person name="Hung C.-Y."/>
            <person name="McMahan C."/>
            <person name="Muszewska A."/>
            <person name="Grynberg M."/>
            <person name="Mandel M.A."/>
            <person name="Kellner E.M."/>
            <person name="Barker B.M."/>
            <person name="Galgiani J.N."/>
            <person name="Orbach M.J."/>
            <person name="Kirkland T.N."/>
            <person name="Cole G.T."/>
            <person name="Henn M.R."/>
            <person name="Birren B.W."/>
            <person name="Taylor J.W."/>
        </authorList>
    </citation>
    <scope>NUCLEOTIDE SEQUENCE [LARGE SCALE GENOMIC DNA]</scope>
    <source>
        <strain evidence="10">UAMH 1704</strain>
    </source>
</reference>
<dbReference type="CDD" id="cd00086">
    <property type="entry name" value="homeodomain"/>
    <property type="match status" value="1"/>
</dbReference>
<evidence type="ECO:0000256" key="3">
    <source>
        <dbReference type="ARBA" id="ARBA00023155"/>
    </source>
</evidence>